<dbReference type="Pfam" id="PF20180">
    <property type="entry name" value="UQCC2_CBP6"/>
    <property type="match status" value="1"/>
</dbReference>
<gene>
    <name evidence="1" type="ORF">LRAMOSA01978</name>
</gene>
<dbReference type="PANTHER" id="PTHR28250">
    <property type="entry name" value="CYTOCHROME B PRE-MRNA-PROCESSING PROTEIN 6"/>
    <property type="match status" value="1"/>
</dbReference>
<organism evidence="1">
    <name type="scientific">Lichtheimia ramosa</name>
    <dbReference type="NCBI Taxonomy" id="688394"/>
    <lineage>
        <taxon>Eukaryota</taxon>
        <taxon>Fungi</taxon>
        <taxon>Fungi incertae sedis</taxon>
        <taxon>Mucoromycota</taxon>
        <taxon>Mucoromycotina</taxon>
        <taxon>Mucoromycetes</taxon>
        <taxon>Mucorales</taxon>
        <taxon>Lichtheimiaceae</taxon>
        <taxon>Lichtheimia</taxon>
    </lineage>
</organism>
<accession>A0A077WLT0</accession>
<dbReference type="AlphaFoldDB" id="A0A077WLT0"/>
<dbReference type="EMBL" id="LK023324">
    <property type="protein sequence ID" value="CDS08029.1"/>
    <property type="molecule type" value="Genomic_DNA"/>
</dbReference>
<dbReference type="InterPro" id="IPR037653">
    <property type="entry name" value="Cbp6"/>
</dbReference>
<name>A0A077WLT0_9FUNG</name>
<evidence type="ECO:0000313" key="1">
    <source>
        <dbReference type="EMBL" id="CDS08029.1"/>
    </source>
</evidence>
<evidence type="ECO:0008006" key="2">
    <source>
        <dbReference type="Google" id="ProtNLM"/>
    </source>
</evidence>
<dbReference type="GO" id="GO:0043022">
    <property type="term" value="F:ribosome binding"/>
    <property type="evidence" value="ECO:0007669"/>
    <property type="project" value="InterPro"/>
</dbReference>
<dbReference type="PANTHER" id="PTHR28250:SF1">
    <property type="entry name" value="CYTOCHROME B PRE-MRNA-PROCESSING PROTEIN 6"/>
    <property type="match status" value="1"/>
</dbReference>
<dbReference type="GO" id="GO:0061671">
    <property type="term" value="C:Cbp3p-Cbp6 complex"/>
    <property type="evidence" value="ECO:0007669"/>
    <property type="project" value="InterPro"/>
</dbReference>
<reference evidence="1" key="1">
    <citation type="journal article" date="2014" name="Genome Announc.">
        <title>De novo whole-genome sequence and genome annotation of Lichtheimia ramosa.</title>
        <authorList>
            <person name="Linde J."/>
            <person name="Schwartze V."/>
            <person name="Binder U."/>
            <person name="Lass-Florl C."/>
            <person name="Voigt K."/>
            <person name="Horn F."/>
        </authorList>
    </citation>
    <scope>NUCLEOTIDE SEQUENCE</scope>
    <source>
        <strain evidence="1">JMRC FSU:6197</strain>
    </source>
</reference>
<dbReference type="OrthoDB" id="2107880at2759"/>
<dbReference type="GO" id="GO:0034551">
    <property type="term" value="P:mitochondrial respiratory chain complex III assembly"/>
    <property type="evidence" value="ECO:0007669"/>
    <property type="project" value="TreeGrafter"/>
</dbReference>
<proteinExistence type="predicted"/>
<protein>
    <recommendedName>
        <fullName evidence="2">Mitochondrial protein</fullName>
    </recommendedName>
</protein>
<sequence>MSTPARAEIHALYRNYLRLVRDWPADKVRPRRDMKQMLAQRVEETFRRPLENEHEPFDIKDAQRQLVALEKLLNNDFKNKYPLSDKILSPASNPNYYSRLLTSLSSKHSPFKLFGKK</sequence>